<sequence>MLLIQRAVAQTAKKIINKQTGFPSAAEWQEGFTAFATNFNRTVVLKRIAAFKKAGLQTDVEFEENMSELVLEYTGPGPWNVMPLLKIVKTKANY</sequence>
<dbReference type="AlphaFoldDB" id="A0A4U0XBC9"/>
<accession>A0A4U0XBC9</accession>
<protein>
    <submittedName>
        <fullName evidence="1">Uncharacterized protein</fullName>
    </submittedName>
</protein>
<dbReference type="Proteomes" id="UP000309340">
    <property type="component" value="Unassembled WGS sequence"/>
</dbReference>
<dbReference type="EMBL" id="NAJQ01000243">
    <property type="protein sequence ID" value="TKA74002.1"/>
    <property type="molecule type" value="Genomic_DNA"/>
</dbReference>
<evidence type="ECO:0000313" key="2">
    <source>
        <dbReference type="Proteomes" id="UP000309340"/>
    </source>
</evidence>
<reference evidence="1 2" key="1">
    <citation type="submission" date="2017-03" db="EMBL/GenBank/DDBJ databases">
        <title>Genomes of endolithic fungi from Antarctica.</title>
        <authorList>
            <person name="Coleine C."/>
            <person name="Masonjones S."/>
            <person name="Stajich J.E."/>
        </authorList>
    </citation>
    <scope>NUCLEOTIDE SEQUENCE [LARGE SCALE GENOMIC DNA]</scope>
    <source>
        <strain evidence="1 2">CCFEE 5184</strain>
    </source>
</reference>
<comment type="caution">
    <text evidence="1">The sequence shown here is derived from an EMBL/GenBank/DDBJ whole genome shotgun (WGS) entry which is preliminary data.</text>
</comment>
<dbReference type="OrthoDB" id="410701at2759"/>
<gene>
    <name evidence="1" type="ORF">B0A55_07740</name>
</gene>
<keyword evidence="2" id="KW-1185">Reference proteome</keyword>
<proteinExistence type="predicted"/>
<evidence type="ECO:0000313" key="1">
    <source>
        <dbReference type="EMBL" id="TKA74002.1"/>
    </source>
</evidence>
<organism evidence="1 2">
    <name type="scientific">Friedmanniomyces simplex</name>
    <dbReference type="NCBI Taxonomy" id="329884"/>
    <lineage>
        <taxon>Eukaryota</taxon>
        <taxon>Fungi</taxon>
        <taxon>Dikarya</taxon>
        <taxon>Ascomycota</taxon>
        <taxon>Pezizomycotina</taxon>
        <taxon>Dothideomycetes</taxon>
        <taxon>Dothideomycetidae</taxon>
        <taxon>Mycosphaerellales</taxon>
        <taxon>Teratosphaeriaceae</taxon>
        <taxon>Friedmanniomyces</taxon>
    </lineage>
</organism>
<name>A0A4U0XBC9_9PEZI</name>